<organism evidence="6 7">
    <name type="scientific">Brachionus calyciflorus</name>
    <dbReference type="NCBI Taxonomy" id="104777"/>
    <lineage>
        <taxon>Eukaryota</taxon>
        <taxon>Metazoa</taxon>
        <taxon>Spiralia</taxon>
        <taxon>Gnathifera</taxon>
        <taxon>Rotifera</taxon>
        <taxon>Eurotatoria</taxon>
        <taxon>Monogononta</taxon>
        <taxon>Pseudotrocha</taxon>
        <taxon>Ploima</taxon>
        <taxon>Brachionidae</taxon>
        <taxon>Brachionus</taxon>
    </lineage>
</organism>
<sequence>MENLRILELYSGIGGMHCAFSLSEIHGKVIAAVDINPHANSVYKHNFKETKILQKTIEGIKIEEYDRLNFDCILMSPPCQPFTRQGNQNGSTDNRAQSFLSLIDIIPKLKKKPKFILMENVKGFDQDEARNIFVKMLKSENYFFQEFLLSPIQFGIPNSRLRYFMIARLDVPFNFQTSEEITSVLPDKTHEWIDEINSKLVFDLVKLKKDLNKKEECYFTENLTANIKETQFNESFLNCAQSEMKNIFTKNSQIRKLGDFVLDEMGHDPDLYLTKNVFLKSLKVIDLVSVNSTRTSCFTKNYGRYLEGTGSILKVTSDRRTILDDSTDEFDHIKISKNLIRFFSPKEIANLHCFPNQFEFPNELTTIQKWKCIGNSLNVFIVSILIKLMILD</sequence>
<evidence type="ECO:0000256" key="2">
    <source>
        <dbReference type="ARBA" id="ARBA00022679"/>
    </source>
</evidence>
<reference evidence="6" key="1">
    <citation type="submission" date="2021-02" db="EMBL/GenBank/DDBJ databases">
        <authorList>
            <person name="Nowell W R."/>
        </authorList>
    </citation>
    <scope>NUCLEOTIDE SEQUENCE</scope>
    <source>
        <strain evidence="6">Ploen Becks lab</strain>
    </source>
</reference>
<dbReference type="Gene3D" id="3.90.120.10">
    <property type="entry name" value="DNA Methylase, subunit A, domain 2"/>
    <property type="match status" value="1"/>
</dbReference>
<keyword evidence="1 4" id="KW-0489">Methyltransferase</keyword>
<dbReference type="PROSITE" id="PS51679">
    <property type="entry name" value="SAM_MT_C5"/>
    <property type="match status" value="1"/>
</dbReference>
<dbReference type="PANTHER" id="PTHR46098">
    <property type="entry name" value="TRNA (CYTOSINE(38)-C(5))-METHYLTRANSFERASE"/>
    <property type="match status" value="1"/>
</dbReference>
<dbReference type="Proteomes" id="UP000663879">
    <property type="component" value="Unassembled WGS sequence"/>
</dbReference>
<accession>A0A814G0Q1</accession>
<dbReference type="GO" id="GO:0008168">
    <property type="term" value="F:methyltransferase activity"/>
    <property type="evidence" value="ECO:0007669"/>
    <property type="project" value="UniProtKB-KW"/>
</dbReference>
<keyword evidence="3 4" id="KW-0949">S-adenosyl-L-methionine</keyword>
<feature type="active site" evidence="4">
    <location>
        <position position="79"/>
    </location>
</feature>
<dbReference type="GO" id="GO:0005634">
    <property type="term" value="C:nucleus"/>
    <property type="evidence" value="ECO:0007669"/>
    <property type="project" value="TreeGrafter"/>
</dbReference>
<evidence type="ECO:0000313" key="7">
    <source>
        <dbReference type="Proteomes" id="UP000663879"/>
    </source>
</evidence>
<proteinExistence type="inferred from homology"/>
<dbReference type="Gene3D" id="3.40.50.150">
    <property type="entry name" value="Vaccinia Virus protein VP39"/>
    <property type="match status" value="1"/>
</dbReference>
<dbReference type="InterPro" id="IPR050750">
    <property type="entry name" value="C5-MTase"/>
</dbReference>
<gene>
    <name evidence="6" type="ORF">OXX778_LOCUS15853</name>
</gene>
<dbReference type="OrthoDB" id="414133at2759"/>
<comment type="caution">
    <text evidence="6">The sequence shown here is derived from an EMBL/GenBank/DDBJ whole genome shotgun (WGS) entry which is preliminary data.</text>
</comment>
<dbReference type="InterPro" id="IPR001525">
    <property type="entry name" value="C5_MeTfrase"/>
</dbReference>
<evidence type="ECO:0000256" key="4">
    <source>
        <dbReference type="PROSITE-ProRule" id="PRU01016"/>
    </source>
</evidence>
<evidence type="ECO:0000313" key="6">
    <source>
        <dbReference type="EMBL" id="CAF0989811.1"/>
    </source>
</evidence>
<comment type="similarity">
    <text evidence="4 5">Belongs to the class I-like SAM-binding methyltransferase superfamily. C5-methyltransferase family.</text>
</comment>
<evidence type="ECO:0000256" key="3">
    <source>
        <dbReference type="ARBA" id="ARBA00022691"/>
    </source>
</evidence>
<dbReference type="AlphaFoldDB" id="A0A814G0Q1"/>
<dbReference type="PANTHER" id="PTHR46098:SF1">
    <property type="entry name" value="TRNA (CYTOSINE(38)-C(5))-METHYLTRANSFERASE"/>
    <property type="match status" value="1"/>
</dbReference>
<dbReference type="NCBIfam" id="TIGR00675">
    <property type="entry name" value="dcm"/>
    <property type="match status" value="1"/>
</dbReference>
<dbReference type="Pfam" id="PF00145">
    <property type="entry name" value="DNA_methylase"/>
    <property type="match status" value="1"/>
</dbReference>
<dbReference type="SUPFAM" id="SSF53335">
    <property type="entry name" value="S-adenosyl-L-methionine-dependent methyltransferases"/>
    <property type="match status" value="1"/>
</dbReference>
<evidence type="ECO:0000256" key="1">
    <source>
        <dbReference type="ARBA" id="ARBA00022603"/>
    </source>
</evidence>
<dbReference type="PRINTS" id="PR00105">
    <property type="entry name" value="C5METTRFRASE"/>
</dbReference>
<protein>
    <submittedName>
        <fullName evidence="6">Uncharacterized protein</fullName>
    </submittedName>
</protein>
<dbReference type="InterPro" id="IPR029063">
    <property type="entry name" value="SAM-dependent_MTases_sf"/>
</dbReference>
<dbReference type="GO" id="GO:0032259">
    <property type="term" value="P:methylation"/>
    <property type="evidence" value="ECO:0007669"/>
    <property type="project" value="UniProtKB-KW"/>
</dbReference>
<name>A0A814G0Q1_9BILA</name>
<dbReference type="EMBL" id="CAJNOC010003590">
    <property type="protein sequence ID" value="CAF0989811.1"/>
    <property type="molecule type" value="Genomic_DNA"/>
</dbReference>
<evidence type="ECO:0000256" key="5">
    <source>
        <dbReference type="RuleBase" id="RU000416"/>
    </source>
</evidence>
<keyword evidence="2 4" id="KW-0808">Transferase</keyword>
<keyword evidence="7" id="KW-1185">Reference proteome</keyword>